<gene>
    <name evidence="1" type="primary">orf8b</name>
</gene>
<accession>A0A678T5X3</accession>
<protein>
    <submittedName>
        <fullName evidence="1">ORF8b</fullName>
    </submittedName>
</protein>
<reference evidence="1" key="1">
    <citation type="submission" date="2018-02" db="EMBL/GenBank/DDBJ databases">
        <title>Discovery of novel bat betacoronaviruses in south China.</title>
        <authorList>
            <person name="Luo C."/>
            <person name="Wang N."/>
            <person name="Yang X.-L."/>
            <person name="Liu H.-Z."/>
            <person name="Zhang W."/>
            <person name="Li B."/>
            <person name="Hu B."/>
            <person name="Peng C."/>
            <person name="Zhu G.-J."/>
            <person name="Shi Z.-L."/>
        </authorList>
    </citation>
    <scope>NUCLEOTIDE SEQUENCE</scope>
    <source>
        <strain evidence="1">NL13892</strain>
    </source>
</reference>
<name>A0A678T5X3_MERS</name>
<organism evidence="1">
    <name type="scientific">Middle East respiratory syndrome-related coronavirus</name>
    <name type="common">MERS-CoV</name>
    <dbReference type="NCBI Taxonomy" id="1335626"/>
    <lineage>
        <taxon>Viruses</taxon>
        <taxon>Riboviria</taxon>
        <taxon>Orthornavirae</taxon>
        <taxon>Pisuviricota</taxon>
        <taxon>Pisoniviricetes</taxon>
        <taxon>Nidovirales</taxon>
        <taxon>Cornidovirineae</taxon>
        <taxon>Coronaviridae</taxon>
        <taxon>Orthocoronavirinae</taxon>
        <taxon>Betacoronavirus</taxon>
        <taxon>Merbecovirus</taxon>
        <taxon>Betacoronavirus cameli</taxon>
    </lineage>
</organism>
<proteinExistence type="predicted"/>
<dbReference type="EMBL" id="MG987420">
    <property type="protein sequence ID" value="AWH65951.1"/>
    <property type="molecule type" value="Genomic_RNA"/>
</dbReference>
<evidence type="ECO:0000313" key="1">
    <source>
        <dbReference type="EMBL" id="AWH65951.1"/>
    </source>
</evidence>
<sequence length="194" mass="20934">MTTIPITSSLEAEEELLSPDLLQTTLSHGTLALPNTGNSHFLSLLDKAYLLMPIQPLNRMLGIGGGRTENSIQEMVLSSWPPGGFSTTLEQDLKLTSLSELSKTESSGSMKTVPQTLLPLLGRGTLTMMQLLLRSSLLVLSFLKTSTLKALEATVNHLQGHLAPAEALLDPVPEDLALETLPEMLPQAHLESEL</sequence>
<dbReference type="InterPro" id="IPR044312">
    <property type="entry name" value="merbe_CoV_ORF8b-like"/>
</dbReference>
<dbReference type="CDD" id="cd21661">
    <property type="entry name" value="merbe_CoV_ORF8b-like"/>
    <property type="match status" value="1"/>
</dbReference>